<dbReference type="PANTHER" id="PTHR43364">
    <property type="entry name" value="NADH-SPECIFIC METHYLGLYOXAL REDUCTASE-RELATED"/>
    <property type="match status" value="1"/>
</dbReference>
<evidence type="ECO:0000313" key="5">
    <source>
        <dbReference type="EMBL" id="ORY35571.1"/>
    </source>
</evidence>
<dbReference type="SUPFAM" id="SSF51430">
    <property type="entry name" value="NAD(P)-linked oxidoreductase"/>
    <property type="match status" value="1"/>
</dbReference>
<proteinExistence type="inferred from homology"/>
<evidence type="ECO:0000313" key="6">
    <source>
        <dbReference type="Proteomes" id="UP000193986"/>
    </source>
</evidence>
<dbReference type="InParanoid" id="A0A1Y2BLH8"/>
<dbReference type="InterPro" id="IPR023210">
    <property type="entry name" value="NADP_OxRdtase_dom"/>
</dbReference>
<dbReference type="Proteomes" id="UP000193986">
    <property type="component" value="Unassembled WGS sequence"/>
</dbReference>
<dbReference type="STRING" id="71784.A0A1Y2BLH8"/>
<protein>
    <submittedName>
        <fullName evidence="5">Aryl-alcohol dehydrogenase</fullName>
    </submittedName>
</protein>
<dbReference type="InterPro" id="IPR050523">
    <property type="entry name" value="AKR_Detox_Biosynth"/>
</dbReference>
<comment type="similarity">
    <text evidence="2">Belongs to the aldo/keto reductase family. Aldo/keto reductase 2 subfamily.</text>
</comment>
<dbReference type="AlphaFoldDB" id="A0A1Y2BLH8"/>
<dbReference type="Gene3D" id="3.20.20.100">
    <property type="entry name" value="NADP-dependent oxidoreductase domain"/>
    <property type="match status" value="1"/>
</dbReference>
<dbReference type="InterPro" id="IPR036812">
    <property type="entry name" value="NAD(P)_OxRdtase_dom_sf"/>
</dbReference>
<keyword evidence="6" id="KW-1185">Reference proteome</keyword>
<sequence>MTPRILPSHSSDYSPPDPNGRKTRGAMSAPPPLPTSELGIYRILSPKAGLRVSPLCLGAMSIGDQWAGFMGSALTGDKAFLFLDAFYEAGGNFIDCANNYQDEQTEMIIGEWMEARGIRDQIVLTTKYTTYPLMRKEGHFGGIGVNYAGNQTKSLKLSVDDSLKKLRTDYVDILYLHWWDYTCSIEEVMQSLNNLVKSGKVLHLGISDSPAWVVSQANQYAREHALTPFSVYQGLWNLGVRDLERDVIPMCRANGLAMTNWGALGRGLYKPPEELKERSSSIRGGIVPTEKDLKLAQAIKEVADEIGNGATMPGVAMAWCKQNMAYCFPVIGGTSIEHLKQNIKALEIKLTAEHIEKLSNAVPFDYGFPYTAYGRDPHYLPDGKPDSLLKMAGYHQFVTGP</sequence>
<evidence type="ECO:0000256" key="1">
    <source>
        <dbReference type="ARBA" id="ARBA00022857"/>
    </source>
</evidence>
<accession>A0A1Y2BLH8</accession>
<evidence type="ECO:0000259" key="4">
    <source>
        <dbReference type="Pfam" id="PF00248"/>
    </source>
</evidence>
<evidence type="ECO:0000256" key="3">
    <source>
        <dbReference type="SAM" id="MobiDB-lite"/>
    </source>
</evidence>
<feature type="region of interest" description="Disordered" evidence="3">
    <location>
        <begin position="1"/>
        <end position="33"/>
    </location>
</feature>
<organism evidence="5 6">
    <name type="scientific">Naematelia encephala</name>
    <dbReference type="NCBI Taxonomy" id="71784"/>
    <lineage>
        <taxon>Eukaryota</taxon>
        <taxon>Fungi</taxon>
        <taxon>Dikarya</taxon>
        <taxon>Basidiomycota</taxon>
        <taxon>Agaricomycotina</taxon>
        <taxon>Tremellomycetes</taxon>
        <taxon>Tremellales</taxon>
        <taxon>Naemateliaceae</taxon>
        <taxon>Naematelia</taxon>
    </lineage>
</organism>
<dbReference type="PANTHER" id="PTHR43364:SF7">
    <property type="entry name" value="NADP-DEPENDENT OXIDOREDUCTASE DOMAIN-CONTAINING PROTEIN-RELATED"/>
    <property type="match status" value="1"/>
</dbReference>
<comment type="caution">
    <text evidence="5">The sequence shown here is derived from an EMBL/GenBank/DDBJ whole genome shotgun (WGS) entry which is preliminary data.</text>
</comment>
<keyword evidence="1" id="KW-0521">NADP</keyword>
<evidence type="ECO:0000256" key="2">
    <source>
        <dbReference type="ARBA" id="ARBA00038157"/>
    </source>
</evidence>
<dbReference type="OrthoDB" id="48988at2759"/>
<feature type="domain" description="NADP-dependent oxidoreductase" evidence="4">
    <location>
        <begin position="54"/>
        <end position="359"/>
    </location>
</feature>
<dbReference type="Pfam" id="PF00248">
    <property type="entry name" value="Aldo_ket_red"/>
    <property type="match status" value="1"/>
</dbReference>
<gene>
    <name evidence="5" type="ORF">BCR39DRAFT_596263</name>
</gene>
<dbReference type="EMBL" id="MCFC01000001">
    <property type="protein sequence ID" value="ORY35571.1"/>
    <property type="molecule type" value="Genomic_DNA"/>
</dbReference>
<reference evidence="5 6" key="1">
    <citation type="submission" date="2016-07" db="EMBL/GenBank/DDBJ databases">
        <title>Pervasive Adenine N6-methylation of Active Genes in Fungi.</title>
        <authorList>
            <consortium name="DOE Joint Genome Institute"/>
            <person name="Mondo S.J."/>
            <person name="Dannebaum R.O."/>
            <person name="Kuo R.C."/>
            <person name="Labutti K."/>
            <person name="Haridas S."/>
            <person name="Kuo A."/>
            <person name="Salamov A."/>
            <person name="Ahrendt S.R."/>
            <person name="Lipzen A."/>
            <person name="Sullivan W."/>
            <person name="Andreopoulos W.B."/>
            <person name="Clum A."/>
            <person name="Lindquist E."/>
            <person name="Daum C."/>
            <person name="Ramamoorthy G.K."/>
            <person name="Gryganskyi A."/>
            <person name="Culley D."/>
            <person name="Magnuson J.K."/>
            <person name="James T.Y."/>
            <person name="O'Malley M.A."/>
            <person name="Stajich J.E."/>
            <person name="Spatafora J.W."/>
            <person name="Visel A."/>
            <person name="Grigoriev I.V."/>
        </authorList>
    </citation>
    <scope>NUCLEOTIDE SEQUENCE [LARGE SCALE GENOMIC DNA]</scope>
    <source>
        <strain evidence="5 6">68-887.2</strain>
    </source>
</reference>
<name>A0A1Y2BLH8_9TREE</name>